<dbReference type="InParanoid" id="K1PH72"/>
<dbReference type="EMBL" id="JH818655">
    <property type="protein sequence ID" value="EKC18234.1"/>
    <property type="molecule type" value="Genomic_DNA"/>
</dbReference>
<protein>
    <submittedName>
        <fullName evidence="1">Uncharacterized protein</fullName>
    </submittedName>
</protein>
<dbReference type="HOGENOM" id="CLU_1972621_0_0_1"/>
<dbReference type="AlphaFoldDB" id="K1PH72"/>
<reference evidence="1" key="1">
    <citation type="journal article" date="2012" name="Nature">
        <title>The oyster genome reveals stress adaptation and complexity of shell formation.</title>
        <authorList>
            <person name="Zhang G."/>
            <person name="Fang X."/>
            <person name="Guo X."/>
            <person name="Li L."/>
            <person name="Luo R."/>
            <person name="Xu F."/>
            <person name="Yang P."/>
            <person name="Zhang L."/>
            <person name="Wang X."/>
            <person name="Qi H."/>
            <person name="Xiong Z."/>
            <person name="Que H."/>
            <person name="Xie Y."/>
            <person name="Holland P.W."/>
            <person name="Paps J."/>
            <person name="Zhu Y."/>
            <person name="Wu F."/>
            <person name="Chen Y."/>
            <person name="Wang J."/>
            <person name="Peng C."/>
            <person name="Meng J."/>
            <person name="Yang L."/>
            <person name="Liu J."/>
            <person name="Wen B."/>
            <person name="Zhang N."/>
            <person name="Huang Z."/>
            <person name="Zhu Q."/>
            <person name="Feng Y."/>
            <person name="Mount A."/>
            <person name="Hedgecock D."/>
            <person name="Xu Z."/>
            <person name="Liu Y."/>
            <person name="Domazet-Loso T."/>
            <person name="Du Y."/>
            <person name="Sun X."/>
            <person name="Zhang S."/>
            <person name="Liu B."/>
            <person name="Cheng P."/>
            <person name="Jiang X."/>
            <person name="Li J."/>
            <person name="Fan D."/>
            <person name="Wang W."/>
            <person name="Fu W."/>
            <person name="Wang T."/>
            <person name="Wang B."/>
            <person name="Zhang J."/>
            <person name="Peng Z."/>
            <person name="Li Y."/>
            <person name="Li N."/>
            <person name="Wang J."/>
            <person name="Chen M."/>
            <person name="He Y."/>
            <person name="Tan F."/>
            <person name="Song X."/>
            <person name="Zheng Q."/>
            <person name="Huang R."/>
            <person name="Yang H."/>
            <person name="Du X."/>
            <person name="Chen L."/>
            <person name="Yang M."/>
            <person name="Gaffney P.M."/>
            <person name="Wang S."/>
            <person name="Luo L."/>
            <person name="She Z."/>
            <person name="Ming Y."/>
            <person name="Huang W."/>
            <person name="Zhang S."/>
            <person name="Huang B."/>
            <person name="Zhang Y."/>
            <person name="Qu T."/>
            <person name="Ni P."/>
            <person name="Miao G."/>
            <person name="Wang J."/>
            <person name="Wang Q."/>
            <person name="Steinberg C.E."/>
            <person name="Wang H."/>
            <person name="Li N."/>
            <person name="Qian L."/>
            <person name="Zhang G."/>
            <person name="Li Y."/>
            <person name="Yang H."/>
            <person name="Liu X."/>
            <person name="Wang J."/>
            <person name="Yin Y."/>
            <person name="Wang J."/>
        </authorList>
    </citation>
    <scope>NUCLEOTIDE SEQUENCE [LARGE SCALE GENOMIC DNA]</scope>
    <source>
        <strain evidence="1">05x7-T-G4-1.051#20</strain>
    </source>
</reference>
<evidence type="ECO:0000313" key="1">
    <source>
        <dbReference type="EMBL" id="EKC18234.1"/>
    </source>
</evidence>
<name>K1PH72_MAGGI</name>
<organism evidence="1">
    <name type="scientific">Magallana gigas</name>
    <name type="common">Pacific oyster</name>
    <name type="synonym">Crassostrea gigas</name>
    <dbReference type="NCBI Taxonomy" id="29159"/>
    <lineage>
        <taxon>Eukaryota</taxon>
        <taxon>Metazoa</taxon>
        <taxon>Spiralia</taxon>
        <taxon>Lophotrochozoa</taxon>
        <taxon>Mollusca</taxon>
        <taxon>Bivalvia</taxon>
        <taxon>Autobranchia</taxon>
        <taxon>Pteriomorphia</taxon>
        <taxon>Ostreida</taxon>
        <taxon>Ostreoidea</taxon>
        <taxon>Ostreidae</taxon>
        <taxon>Magallana</taxon>
    </lineage>
</organism>
<proteinExistence type="predicted"/>
<accession>K1PH72</accession>
<gene>
    <name evidence="1" type="ORF">CGI_10014106</name>
</gene>
<sequence>MRNLENILPTIVERPMFIIVLADVFQTKIHLMKQRNPNDIVVSITLPVILGASPPGGLVLVVRVVVAVVVSTSVVGLGSVVDSGSTVVSHNPVMFEQMYKTAHANENEIGFANKMLSTYCVQNTCYP</sequence>